<dbReference type="EMBL" id="OW152836">
    <property type="protein sequence ID" value="CAH2057323.1"/>
    <property type="molecule type" value="Genomic_DNA"/>
</dbReference>
<feature type="region of interest" description="Disordered" evidence="1">
    <location>
        <begin position="1"/>
        <end position="24"/>
    </location>
</feature>
<feature type="non-terminal residue" evidence="2">
    <location>
        <position position="1"/>
    </location>
</feature>
<evidence type="ECO:0000313" key="2">
    <source>
        <dbReference type="EMBL" id="CAH2057323.1"/>
    </source>
</evidence>
<proteinExistence type="predicted"/>
<gene>
    <name evidence="2" type="ORF">IPOD504_LOCUS10157</name>
</gene>
<feature type="region of interest" description="Disordered" evidence="1">
    <location>
        <begin position="108"/>
        <end position="127"/>
    </location>
</feature>
<sequence length="127" mass="13467">MATVPGAHTPTRLHPRLSSHSTPEGVVAKARYYGLASGGANQLPAAAARAFTPPPLRRPTVPPSVAHPSRRNYLSPARRCQPGTPPPAMRMRPGFLCAGSSAPDRAVRLKRTNDPPAPDFIGASKFE</sequence>
<dbReference type="Proteomes" id="UP000837857">
    <property type="component" value="Chromosome 24"/>
</dbReference>
<protein>
    <submittedName>
        <fullName evidence="2">Uncharacterized protein</fullName>
    </submittedName>
</protein>
<organism evidence="2 3">
    <name type="scientific">Iphiclides podalirius</name>
    <name type="common">scarce swallowtail</name>
    <dbReference type="NCBI Taxonomy" id="110791"/>
    <lineage>
        <taxon>Eukaryota</taxon>
        <taxon>Metazoa</taxon>
        <taxon>Ecdysozoa</taxon>
        <taxon>Arthropoda</taxon>
        <taxon>Hexapoda</taxon>
        <taxon>Insecta</taxon>
        <taxon>Pterygota</taxon>
        <taxon>Neoptera</taxon>
        <taxon>Endopterygota</taxon>
        <taxon>Lepidoptera</taxon>
        <taxon>Glossata</taxon>
        <taxon>Ditrysia</taxon>
        <taxon>Papilionoidea</taxon>
        <taxon>Papilionidae</taxon>
        <taxon>Papilioninae</taxon>
        <taxon>Iphiclides</taxon>
    </lineage>
</organism>
<accession>A0ABN8IJR4</accession>
<feature type="compositionally biased region" description="Pro residues" evidence="1">
    <location>
        <begin position="52"/>
        <end position="62"/>
    </location>
</feature>
<reference evidence="2" key="1">
    <citation type="submission" date="2022-03" db="EMBL/GenBank/DDBJ databases">
        <authorList>
            <person name="Martin H S."/>
        </authorList>
    </citation>
    <scope>NUCLEOTIDE SEQUENCE</scope>
</reference>
<keyword evidence="3" id="KW-1185">Reference proteome</keyword>
<evidence type="ECO:0000313" key="3">
    <source>
        <dbReference type="Proteomes" id="UP000837857"/>
    </source>
</evidence>
<evidence type="ECO:0000256" key="1">
    <source>
        <dbReference type="SAM" id="MobiDB-lite"/>
    </source>
</evidence>
<name>A0ABN8IJR4_9NEOP</name>
<feature type="region of interest" description="Disordered" evidence="1">
    <location>
        <begin position="52"/>
        <end position="94"/>
    </location>
</feature>